<dbReference type="EMBL" id="LAZR01002552">
    <property type="protein sequence ID" value="KKN28554.1"/>
    <property type="molecule type" value="Genomic_DNA"/>
</dbReference>
<comment type="caution">
    <text evidence="1">The sequence shown here is derived from an EMBL/GenBank/DDBJ whole genome shotgun (WGS) entry which is preliminary data.</text>
</comment>
<organism evidence="1">
    <name type="scientific">marine sediment metagenome</name>
    <dbReference type="NCBI Taxonomy" id="412755"/>
    <lineage>
        <taxon>unclassified sequences</taxon>
        <taxon>metagenomes</taxon>
        <taxon>ecological metagenomes</taxon>
    </lineage>
</organism>
<accession>A0A0F9PEH8</accession>
<reference evidence="1" key="1">
    <citation type="journal article" date="2015" name="Nature">
        <title>Complex archaea that bridge the gap between prokaryotes and eukaryotes.</title>
        <authorList>
            <person name="Spang A."/>
            <person name="Saw J.H."/>
            <person name="Jorgensen S.L."/>
            <person name="Zaremba-Niedzwiedzka K."/>
            <person name="Martijn J."/>
            <person name="Lind A.E."/>
            <person name="van Eijk R."/>
            <person name="Schleper C."/>
            <person name="Guy L."/>
            <person name="Ettema T.J."/>
        </authorList>
    </citation>
    <scope>NUCLEOTIDE SEQUENCE</scope>
</reference>
<protein>
    <submittedName>
        <fullName evidence="1">Uncharacterized protein</fullName>
    </submittedName>
</protein>
<gene>
    <name evidence="1" type="ORF">LCGC14_0853210</name>
</gene>
<proteinExistence type="predicted"/>
<dbReference type="AlphaFoldDB" id="A0A0F9PEH8"/>
<sequence>MEARAVMNEDEIASVNQIVQVYKNYPRTPGPSGRNELGEILYRAGRDAGVEAGKALGRAEVVAWMEKQHRDAGYAIFPVDHGSEWQNQLKAWGQG</sequence>
<name>A0A0F9PEH8_9ZZZZ</name>
<evidence type="ECO:0000313" key="1">
    <source>
        <dbReference type="EMBL" id="KKN28554.1"/>
    </source>
</evidence>